<name>A0A8J6QU91_9GAMM</name>
<evidence type="ECO:0000313" key="2">
    <source>
        <dbReference type="EMBL" id="MBD1389557.1"/>
    </source>
</evidence>
<dbReference type="SMART" id="SM00471">
    <property type="entry name" value="HDc"/>
    <property type="match status" value="1"/>
</dbReference>
<reference evidence="2" key="1">
    <citation type="submission" date="2020-09" db="EMBL/GenBank/DDBJ databases">
        <title>A novel bacterium of genus Neiella, isolated from South China Sea.</title>
        <authorList>
            <person name="Huang H."/>
            <person name="Mo K."/>
            <person name="Hu Y."/>
        </authorList>
    </citation>
    <scope>NUCLEOTIDE SEQUENCE</scope>
    <source>
        <strain evidence="2">HB171785</strain>
    </source>
</reference>
<organism evidence="2 3">
    <name type="scientific">Neiella litorisoli</name>
    <dbReference type="NCBI Taxonomy" id="2771431"/>
    <lineage>
        <taxon>Bacteria</taxon>
        <taxon>Pseudomonadati</taxon>
        <taxon>Pseudomonadota</taxon>
        <taxon>Gammaproteobacteria</taxon>
        <taxon>Alteromonadales</taxon>
        <taxon>Echinimonadaceae</taxon>
        <taxon>Neiella</taxon>
    </lineage>
</organism>
<evidence type="ECO:0000313" key="3">
    <source>
        <dbReference type="Proteomes" id="UP000638014"/>
    </source>
</evidence>
<comment type="caution">
    <text evidence="2">The sequence shown here is derived from an EMBL/GenBank/DDBJ whole genome shotgun (WGS) entry which is preliminary data.</text>
</comment>
<dbReference type="RefSeq" id="WP_191144664.1">
    <property type="nucleotide sequence ID" value="NZ_JACXAF010000009.1"/>
</dbReference>
<gene>
    <name evidence="2" type="ORF">IC617_08960</name>
</gene>
<dbReference type="AlphaFoldDB" id="A0A8J6QU91"/>
<feature type="domain" description="HD/PDEase" evidence="1">
    <location>
        <begin position="24"/>
        <end position="145"/>
    </location>
</feature>
<dbReference type="EMBL" id="JACXAF010000009">
    <property type="protein sequence ID" value="MBD1389557.1"/>
    <property type="molecule type" value="Genomic_DNA"/>
</dbReference>
<dbReference type="SUPFAM" id="SSF109604">
    <property type="entry name" value="HD-domain/PDEase-like"/>
    <property type="match status" value="1"/>
</dbReference>
<evidence type="ECO:0000259" key="1">
    <source>
        <dbReference type="SMART" id="SM00471"/>
    </source>
</evidence>
<dbReference type="InterPro" id="IPR003607">
    <property type="entry name" value="HD/PDEase_dom"/>
</dbReference>
<dbReference type="Proteomes" id="UP000638014">
    <property type="component" value="Unassembled WGS sequence"/>
</dbReference>
<dbReference type="Pfam" id="PF12917">
    <property type="entry name" value="YfbR-like"/>
    <property type="match status" value="1"/>
</dbReference>
<sequence length="326" mass="35849">MSGFLSLALRQRHIKRWALMDCVHDESVLEHSAMVAILTVLVGQIARKQGKDLDITTMVAHAVLHDVPEVICQDLIAPIKNANPGIKREYGKLETEACHTVLTTLPVAMQEQVAFWFAPGGMEQELVKACDKYATLIKSEQEVAAGNQFEFADALAKTRQLVEELCVQYPEIAELHQLLHRTERCELDFGTQQSLEHCATSLLAALLGSLVWQGMQLDAVASYLVYVATSQVIADEIDCEADPTTACFSKAILLYADHVLCAKNATSYRGTQQATNQKLKARVLGYRELPHGQSLSTLALIFSDSIGLTVDQVLKQPVNTSLEAVS</sequence>
<accession>A0A8J6QU91</accession>
<dbReference type="Gene3D" id="1.10.3210.10">
    <property type="entry name" value="Hypothetical protein af1432"/>
    <property type="match status" value="1"/>
</dbReference>
<keyword evidence="3" id="KW-1185">Reference proteome</keyword>
<proteinExistence type="predicted"/>
<protein>
    <submittedName>
        <fullName evidence="2">HD domain-containing protein</fullName>
    </submittedName>
</protein>